<dbReference type="EMBL" id="JACIEX010000002">
    <property type="protein sequence ID" value="MBB4092892.1"/>
    <property type="molecule type" value="Genomic_DNA"/>
</dbReference>
<comment type="caution">
    <text evidence="2">The sequence shown here is derived from an EMBL/GenBank/DDBJ whole genome shotgun (WGS) entry which is preliminary data.</text>
</comment>
<keyword evidence="3" id="KW-1185">Reference proteome</keyword>
<evidence type="ECO:0000256" key="1">
    <source>
        <dbReference type="SAM" id="Phobius"/>
    </source>
</evidence>
<name>A0AB34YPC0_9HYPH</name>
<evidence type="ECO:0000313" key="2">
    <source>
        <dbReference type="EMBL" id="MBB4092892.1"/>
    </source>
</evidence>
<evidence type="ECO:0000313" key="3">
    <source>
        <dbReference type="Proteomes" id="UP000553980"/>
    </source>
</evidence>
<evidence type="ECO:0008006" key="4">
    <source>
        <dbReference type="Google" id="ProtNLM"/>
    </source>
</evidence>
<keyword evidence="1" id="KW-1133">Transmembrane helix</keyword>
<feature type="transmembrane region" description="Helical" evidence="1">
    <location>
        <begin position="6"/>
        <end position="25"/>
    </location>
</feature>
<organism evidence="2 3">
    <name type="scientific">Brucella pecoris</name>
    <dbReference type="NCBI Taxonomy" id="867683"/>
    <lineage>
        <taxon>Bacteria</taxon>
        <taxon>Pseudomonadati</taxon>
        <taxon>Pseudomonadota</taxon>
        <taxon>Alphaproteobacteria</taxon>
        <taxon>Hyphomicrobiales</taxon>
        <taxon>Brucellaceae</taxon>
        <taxon>Brucella/Ochrobactrum group</taxon>
        <taxon>Brucella</taxon>
    </lineage>
</organism>
<protein>
    <recommendedName>
        <fullName evidence="4">Anchoring protein</fullName>
    </recommendedName>
</protein>
<proteinExistence type="predicted"/>
<keyword evidence="1" id="KW-0472">Membrane</keyword>
<dbReference type="Proteomes" id="UP000553980">
    <property type="component" value="Unassembled WGS sequence"/>
</dbReference>
<sequence>MMNWVFILQGVIAIGLAGLAIAVILRHRRH</sequence>
<keyword evidence="1" id="KW-0812">Transmembrane</keyword>
<gene>
    <name evidence="2" type="ORF">GGQ79_001377</name>
</gene>
<dbReference type="AlphaFoldDB" id="A0AB34YPC0"/>
<reference evidence="2 3" key="1">
    <citation type="submission" date="2020-08" db="EMBL/GenBank/DDBJ databases">
        <title>Genomic Encyclopedia of Type Strains, Phase IV (KMG-IV): sequencing the most valuable type-strain genomes for metagenomic binning, comparative biology and taxonomic classification.</title>
        <authorList>
            <person name="Goeker M."/>
        </authorList>
    </citation>
    <scope>NUCLEOTIDE SEQUENCE [LARGE SCALE GENOMIC DNA]</scope>
    <source>
        <strain evidence="2 3">DSM 23868</strain>
    </source>
</reference>
<accession>A0AB34YPC0</accession>